<gene>
    <name evidence="1" type="ORF">PN838_02285</name>
</gene>
<dbReference type="InterPro" id="IPR009057">
    <property type="entry name" value="Homeodomain-like_sf"/>
</dbReference>
<name>A0ABT5FAI8_9GAMM</name>
<organism evidence="1 2">
    <name type="scientific">Psychrosphaera algicola</name>
    <dbReference type="NCBI Taxonomy" id="3023714"/>
    <lineage>
        <taxon>Bacteria</taxon>
        <taxon>Pseudomonadati</taxon>
        <taxon>Pseudomonadota</taxon>
        <taxon>Gammaproteobacteria</taxon>
        <taxon>Alteromonadales</taxon>
        <taxon>Pseudoalteromonadaceae</taxon>
        <taxon>Psychrosphaera</taxon>
    </lineage>
</organism>
<reference evidence="1 2" key="1">
    <citation type="submission" date="2023-01" db="EMBL/GenBank/DDBJ databases">
        <title>Psychrosphaera sp. nov., isolated from marine algae.</title>
        <authorList>
            <person name="Bayburt H."/>
            <person name="Choi B.J."/>
            <person name="Kim J.M."/>
            <person name="Choi D.G."/>
            <person name="Jeon C.O."/>
        </authorList>
    </citation>
    <scope>NUCLEOTIDE SEQUENCE [LARGE SCALE GENOMIC DNA]</scope>
    <source>
        <strain evidence="1 2">G1-22</strain>
    </source>
</reference>
<dbReference type="SUPFAM" id="SSF46689">
    <property type="entry name" value="Homeodomain-like"/>
    <property type="match status" value="1"/>
</dbReference>
<evidence type="ECO:0000313" key="2">
    <source>
        <dbReference type="Proteomes" id="UP001528411"/>
    </source>
</evidence>
<accession>A0ABT5FAI8</accession>
<dbReference type="RefSeq" id="WP_272182494.1">
    <property type="nucleotide sequence ID" value="NZ_JAQOMS010000002.1"/>
</dbReference>
<keyword evidence="2" id="KW-1185">Reference proteome</keyword>
<protein>
    <submittedName>
        <fullName evidence="1">TetR family transcriptional regulator</fullName>
    </submittedName>
</protein>
<evidence type="ECO:0000313" key="1">
    <source>
        <dbReference type="EMBL" id="MDC2887878.1"/>
    </source>
</evidence>
<comment type="caution">
    <text evidence="1">The sequence shown here is derived from an EMBL/GenBank/DDBJ whole genome shotgun (WGS) entry which is preliminary data.</text>
</comment>
<sequence>MRQITNRANVNLASVNYHFGSKKR</sequence>
<dbReference type="Proteomes" id="UP001528411">
    <property type="component" value="Unassembled WGS sequence"/>
</dbReference>
<proteinExistence type="predicted"/>
<dbReference type="EMBL" id="JAQOMS010000002">
    <property type="protein sequence ID" value="MDC2887878.1"/>
    <property type="molecule type" value="Genomic_DNA"/>
</dbReference>
<dbReference type="Gene3D" id="1.10.357.10">
    <property type="entry name" value="Tetracycline Repressor, domain 2"/>
    <property type="match status" value="1"/>
</dbReference>